<reference evidence="2" key="1">
    <citation type="submission" date="2021-08" db="EMBL/GenBank/DDBJ databases">
        <title>Whole genome sequencing of non-tuberculosis mycobacteria type-strains.</title>
        <authorList>
            <person name="Igarashi Y."/>
            <person name="Osugi A."/>
            <person name="Mitarai S."/>
        </authorList>
    </citation>
    <scope>NUCLEOTIDE SEQUENCE</scope>
    <source>
        <strain evidence="2">JCM 30995</strain>
    </source>
</reference>
<dbReference type="KEGG" id="mher:K3U94_08825"/>
<organism evidence="2 3">
    <name type="scientific">Mycolicibacter heraklionensis</name>
    <dbReference type="NCBI Taxonomy" id="512402"/>
    <lineage>
        <taxon>Bacteria</taxon>
        <taxon>Bacillati</taxon>
        <taxon>Actinomycetota</taxon>
        <taxon>Actinomycetes</taxon>
        <taxon>Mycobacteriales</taxon>
        <taxon>Mycobacteriaceae</taxon>
        <taxon>Mycolicibacter</taxon>
    </lineage>
</organism>
<accession>A0A9X7ZFT7</accession>
<dbReference type="AlphaFoldDB" id="A0A9X7ZFT7"/>
<feature type="region of interest" description="Disordered" evidence="1">
    <location>
        <begin position="1"/>
        <end position="43"/>
    </location>
</feature>
<evidence type="ECO:0000313" key="3">
    <source>
        <dbReference type="Proteomes" id="UP000825008"/>
    </source>
</evidence>
<gene>
    <name evidence="2" type="ORF">K3U94_08825</name>
</gene>
<dbReference type="EMBL" id="CP080997">
    <property type="protein sequence ID" value="QZA09321.1"/>
    <property type="molecule type" value="Genomic_DNA"/>
</dbReference>
<evidence type="ECO:0008006" key="4">
    <source>
        <dbReference type="Google" id="ProtNLM"/>
    </source>
</evidence>
<proteinExistence type="predicted"/>
<name>A0A9X7ZFT7_9MYCO</name>
<dbReference type="RefSeq" id="WP_220696245.1">
    <property type="nucleotide sequence ID" value="NZ_CP080997.1"/>
</dbReference>
<feature type="compositionally biased region" description="Polar residues" evidence="1">
    <location>
        <begin position="33"/>
        <end position="43"/>
    </location>
</feature>
<evidence type="ECO:0000256" key="1">
    <source>
        <dbReference type="SAM" id="MobiDB-lite"/>
    </source>
</evidence>
<evidence type="ECO:0000313" key="2">
    <source>
        <dbReference type="EMBL" id="QZA09321.1"/>
    </source>
</evidence>
<dbReference type="Proteomes" id="UP000825008">
    <property type="component" value="Chromosome"/>
</dbReference>
<protein>
    <recommendedName>
        <fullName evidence="4">PE-PGRS family protein</fullName>
    </recommendedName>
</protein>
<sequence length="340" mass="35050">MPALATSPAAPIGGRPARTRRAQKSPIPAVDQRAQSYRSGSSHEMSVVGSVRHPGITVGIAALAAGTLIATPSVAPPPDDVVRAVDLTASPFDPYVDLITNTFNNLGTIGAHWLDDPLPTVVQLATNWFDYAQTTFNLLGATAQSFVDGVINLPGQLETLFDAISSSDITAALGQGIIIVLSIFPVAGLVDHLLAIPYNIVGNVVNASMATLHALQVPVGLAALSSVQAVVAEFETVARNIVDDVSAGDITGALFGLIGAPAELLNAYLNSEIPGLAGLLAPFEDVNQTGFVDALVNFLPRAVAESIGAPSAPINDPLPPDLGDFVMGDSVQPSALLPDF</sequence>